<dbReference type="AlphaFoldDB" id="A0A059G2Y8"/>
<evidence type="ECO:0000313" key="2">
    <source>
        <dbReference type="Proteomes" id="UP000024942"/>
    </source>
</evidence>
<dbReference type="STRING" id="1280953.HOC_18234"/>
<keyword evidence="2" id="KW-1185">Reference proteome</keyword>
<sequence>MFPDTLHVEPNATVRGKAFNCKLESLGLGRSGRNVSVIPEEWEDCLACRDFDHCYKLSMGKLALASAISEK</sequence>
<dbReference type="Proteomes" id="UP000024942">
    <property type="component" value="Unassembled WGS sequence"/>
</dbReference>
<dbReference type="eggNOG" id="ENOG5033GYA">
    <property type="taxonomic scope" value="Bacteria"/>
</dbReference>
<reference evidence="1 2" key="1">
    <citation type="journal article" date="2014" name="Antonie Van Leeuwenhoek">
        <title>Hyphomonas beringensis sp. nov. and Hyphomonas chukchiensis sp. nov., isolated from surface seawater of the Bering Sea and Chukchi Sea.</title>
        <authorList>
            <person name="Li C."/>
            <person name="Lai Q."/>
            <person name="Li G."/>
            <person name="Dong C."/>
            <person name="Wang J."/>
            <person name="Liao Y."/>
            <person name="Shao Z."/>
        </authorList>
    </citation>
    <scope>NUCLEOTIDE SEQUENCE [LARGE SCALE GENOMIC DNA]</scope>
    <source>
        <strain evidence="1 2">SCH89</strain>
    </source>
</reference>
<accession>A0A059G2Y8</accession>
<organism evidence="1 2">
    <name type="scientific">Hyphomonas oceanitis SCH89</name>
    <dbReference type="NCBI Taxonomy" id="1280953"/>
    <lineage>
        <taxon>Bacteria</taxon>
        <taxon>Pseudomonadati</taxon>
        <taxon>Pseudomonadota</taxon>
        <taxon>Alphaproteobacteria</taxon>
        <taxon>Hyphomonadales</taxon>
        <taxon>Hyphomonadaceae</taxon>
        <taxon>Hyphomonas</taxon>
    </lineage>
</organism>
<dbReference type="EMBL" id="ARYL01000044">
    <property type="protein sequence ID" value="KDA00895.1"/>
    <property type="molecule type" value="Genomic_DNA"/>
</dbReference>
<gene>
    <name evidence="1" type="ORF">HOC_18234</name>
</gene>
<dbReference type="PATRIC" id="fig|1280953.3.peg.3647"/>
<evidence type="ECO:0000313" key="1">
    <source>
        <dbReference type="EMBL" id="KDA00895.1"/>
    </source>
</evidence>
<name>A0A059G2Y8_9PROT</name>
<protein>
    <submittedName>
        <fullName evidence="1">Uncharacterized protein</fullName>
    </submittedName>
</protein>
<proteinExistence type="predicted"/>
<comment type="caution">
    <text evidence="1">The sequence shown here is derived from an EMBL/GenBank/DDBJ whole genome shotgun (WGS) entry which is preliminary data.</text>
</comment>